<dbReference type="AlphaFoldDB" id="A0A926F592"/>
<reference evidence="2" key="1">
    <citation type="submission" date="2020-08" db="EMBL/GenBank/DDBJ databases">
        <title>Genome public.</title>
        <authorList>
            <person name="Liu C."/>
            <person name="Sun Q."/>
        </authorList>
    </citation>
    <scope>NUCLEOTIDE SEQUENCE</scope>
    <source>
        <strain evidence="2">NSJ-50</strain>
    </source>
</reference>
<dbReference type="EMBL" id="JACRTE010000003">
    <property type="protein sequence ID" value="MBC8595983.1"/>
    <property type="molecule type" value="Genomic_DNA"/>
</dbReference>
<evidence type="ECO:0000256" key="1">
    <source>
        <dbReference type="SAM" id="SignalP"/>
    </source>
</evidence>
<keyword evidence="3" id="KW-1185">Reference proteome</keyword>
<name>A0A926F592_9FIRM</name>
<proteinExistence type="predicted"/>
<evidence type="ECO:0000313" key="3">
    <source>
        <dbReference type="Proteomes" id="UP000647416"/>
    </source>
</evidence>
<sequence length="343" mass="38638">MNKLKIRKFVCLALVLLLIGQNALCAKLYGDKKADFSLSYDAGENADILMLLKKLGIFDGEYLPDRGMAYEKAVKIFGIDQDDGGNDGKILTNEDFFRLCAVSFNLKSENSQKLCDFYDFALCSAENRGYVSAYLESYEKCENLDGKKLLRPKDEQTEKDFFAKLALFDAEIAKKHGYDVTNGKISDVSAMGSEKTISLTNGNDVVTKENDLILYIGDKPEQGCSVLCFAKDGTCFALKIKKNDENRFKTGGIYKGDVFLYDKSGHKIIFKNLKKYQKGEFMPAAENGVLTGFDAFSNFLVYENYSDSSQDKINRFLLDREAVFFTMIDQYGSEKICYIIYVG</sequence>
<accession>A0A926F592</accession>
<keyword evidence="1" id="KW-0732">Signal</keyword>
<organism evidence="2 3">
    <name type="scientific">Qingrenia yutianensis</name>
    <dbReference type="NCBI Taxonomy" id="2763676"/>
    <lineage>
        <taxon>Bacteria</taxon>
        <taxon>Bacillati</taxon>
        <taxon>Bacillota</taxon>
        <taxon>Clostridia</taxon>
        <taxon>Eubacteriales</taxon>
        <taxon>Oscillospiraceae</taxon>
        <taxon>Qingrenia</taxon>
    </lineage>
</organism>
<protein>
    <submittedName>
        <fullName evidence="2">Uncharacterized protein</fullName>
    </submittedName>
</protein>
<feature type="signal peptide" evidence="1">
    <location>
        <begin position="1"/>
        <end position="26"/>
    </location>
</feature>
<feature type="chain" id="PRO_5039622985" evidence="1">
    <location>
        <begin position="27"/>
        <end position="343"/>
    </location>
</feature>
<evidence type="ECO:0000313" key="2">
    <source>
        <dbReference type="EMBL" id="MBC8595983.1"/>
    </source>
</evidence>
<dbReference type="Proteomes" id="UP000647416">
    <property type="component" value="Unassembled WGS sequence"/>
</dbReference>
<gene>
    <name evidence="2" type="ORF">H8706_03750</name>
</gene>
<comment type="caution">
    <text evidence="2">The sequence shown here is derived from an EMBL/GenBank/DDBJ whole genome shotgun (WGS) entry which is preliminary data.</text>
</comment>